<dbReference type="InterPro" id="IPR052193">
    <property type="entry name" value="Peptidase_C59"/>
</dbReference>
<dbReference type="InterPro" id="IPR029055">
    <property type="entry name" value="Ntn_hydrolases_N"/>
</dbReference>
<dbReference type="EMBL" id="JATAAI010000016">
    <property type="protein sequence ID" value="KAK1740202.1"/>
    <property type="molecule type" value="Genomic_DNA"/>
</dbReference>
<name>A0AAD9DAI8_9STRA</name>
<dbReference type="Proteomes" id="UP001224775">
    <property type="component" value="Unassembled WGS sequence"/>
</dbReference>
<proteinExistence type="predicted"/>
<accession>A0AAD9DAI8</accession>
<dbReference type="PANTHER" id="PTHR35527">
    <property type="entry name" value="CHOLOYLGLYCINE HYDROLASE"/>
    <property type="match status" value="1"/>
</dbReference>
<dbReference type="SUPFAM" id="SSF56235">
    <property type="entry name" value="N-terminal nucleophile aminohydrolases (Ntn hydrolases)"/>
    <property type="match status" value="1"/>
</dbReference>
<organism evidence="2 3">
    <name type="scientific">Skeletonema marinoi</name>
    <dbReference type="NCBI Taxonomy" id="267567"/>
    <lineage>
        <taxon>Eukaryota</taxon>
        <taxon>Sar</taxon>
        <taxon>Stramenopiles</taxon>
        <taxon>Ochrophyta</taxon>
        <taxon>Bacillariophyta</taxon>
        <taxon>Coscinodiscophyceae</taxon>
        <taxon>Thalassiosirophycidae</taxon>
        <taxon>Thalassiosirales</taxon>
        <taxon>Skeletonemataceae</taxon>
        <taxon>Skeletonema</taxon>
        <taxon>Skeletonema marinoi-dohrnii complex</taxon>
    </lineage>
</organism>
<dbReference type="PANTHER" id="PTHR35527:SF2">
    <property type="entry name" value="HYDROLASE"/>
    <property type="match status" value="1"/>
</dbReference>
<comment type="caution">
    <text evidence="2">The sequence shown here is derived from an EMBL/GenBank/DDBJ whole genome shotgun (WGS) entry which is preliminary data.</text>
</comment>
<feature type="signal peptide" evidence="1">
    <location>
        <begin position="1"/>
        <end position="24"/>
    </location>
</feature>
<gene>
    <name evidence="2" type="ORF">QTG54_009152</name>
</gene>
<evidence type="ECO:0000256" key="1">
    <source>
        <dbReference type="SAM" id="SignalP"/>
    </source>
</evidence>
<feature type="chain" id="PRO_5042127751" evidence="1">
    <location>
        <begin position="25"/>
        <end position="86"/>
    </location>
</feature>
<dbReference type="Gene3D" id="3.60.60.10">
    <property type="entry name" value="Penicillin V Acylase, Chain A"/>
    <property type="match status" value="1"/>
</dbReference>
<dbReference type="AlphaFoldDB" id="A0AAD9DAI8"/>
<reference evidence="2" key="1">
    <citation type="submission" date="2023-06" db="EMBL/GenBank/DDBJ databases">
        <title>Survivors Of The Sea: Transcriptome response of Skeletonema marinoi to long-term dormancy.</title>
        <authorList>
            <person name="Pinder M.I.M."/>
            <person name="Kourtchenko O."/>
            <person name="Robertson E.K."/>
            <person name="Larsson T."/>
            <person name="Maumus F."/>
            <person name="Osuna-Cruz C.M."/>
            <person name="Vancaester E."/>
            <person name="Stenow R."/>
            <person name="Vandepoele K."/>
            <person name="Ploug H."/>
            <person name="Bruchert V."/>
            <person name="Godhe A."/>
            <person name="Topel M."/>
        </authorList>
    </citation>
    <scope>NUCLEOTIDE SEQUENCE</scope>
    <source>
        <strain evidence="2">R05AC</strain>
    </source>
</reference>
<sequence length="86" mass="9097">MKLATATTAIAATAAVALLPSASGCSRVLENKYDTVVAGRSMDWSHQFYDYLLIHPKGQEMDGGSPTGSNSIQWKSTYGSVVSSIV</sequence>
<protein>
    <submittedName>
        <fullName evidence="2">Uncharacterized protein</fullName>
    </submittedName>
</protein>
<keyword evidence="3" id="KW-1185">Reference proteome</keyword>
<dbReference type="PROSITE" id="PS51257">
    <property type="entry name" value="PROKAR_LIPOPROTEIN"/>
    <property type="match status" value="1"/>
</dbReference>
<evidence type="ECO:0000313" key="2">
    <source>
        <dbReference type="EMBL" id="KAK1740202.1"/>
    </source>
</evidence>
<evidence type="ECO:0000313" key="3">
    <source>
        <dbReference type="Proteomes" id="UP001224775"/>
    </source>
</evidence>
<keyword evidence="1" id="KW-0732">Signal</keyword>